<dbReference type="Pfam" id="PF23276">
    <property type="entry name" value="TPR_24"/>
    <property type="match status" value="1"/>
</dbReference>
<keyword evidence="5" id="KW-1185">Reference proteome</keyword>
<proteinExistence type="predicted"/>
<evidence type="ECO:0000256" key="2">
    <source>
        <dbReference type="PROSITE-ProRule" id="PRU00708"/>
    </source>
</evidence>
<dbReference type="PROSITE" id="PS51375">
    <property type="entry name" value="PPR"/>
    <property type="match status" value="2"/>
</dbReference>
<protein>
    <recommendedName>
        <fullName evidence="3">Pentatricopeptide repeat-containing protein-mitochondrial domain-containing protein</fullName>
    </recommendedName>
</protein>
<feature type="non-terminal residue" evidence="4">
    <location>
        <position position="1"/>
    </location>
</feature>
<evidence type="ECO:0000313" key="5">
    <source>
        <dbReference type="Proteomes" id="UP001497623"/>
    </source>
</evidence>
<dbReference type="GO" id="GO:0005739">
    <property type="term" value="C:mitochondrion"/>
    <property type="evidence" value="ECO:0007669"/>
    <property type="project" value="TreeGrafter"/>
</dbReference>
<dbReference type="InterPro" id="IPR011990">
    <property type="entry name" value="TPR-like_helical_dom_sf"/>
</dbReference>
<dbReference type="GO" id="GO:0005634">
    <property type="term" value="C:nucleus"/>
    <property type="evidence" value="ECO:0007669"/>
    <property type="project" value="TreeGrafter"/>
</dbReference>
<dbReference type="Pfam" id="PF01535">
    <property type="entry name" value="PPR"/>
    <property type="match status" value="1"/>
</dbReference>
<dbReference type="PANTHER" id="PTHR46669:SF1">
    <property type="entry name" value="LEUCINE-RICH PPR MOTIF-CONTAINING PROTEIN, MITOCHONDRIAL"/>
    <property type="match status" value="1"/>
</dbReference>
<sequence length="1383" mass="158551">HNKNMAGILRSGSFLRIFSGLRNSLASNTSHYEVLSAHKLYRAQFDHSILRNLAAVKPQETSSNNISSKNLEKSLSRIDKEIKWSGRIEKRDLEVILQDLKILERASSSQSLLLIRCCGSVLPEVVPEERTKLVQNLWTTLIQLKVPLDISHYNALLRVYVENEHKFSPLELLAELEQRDIKPNRVTSQRLIERYCQDGDIDGATKVLQLMKENQHPISENVFNAFIMGHSRAQDLESARGMLDMMRDAGVEPNVESYTALLIAYAEAGDINSIKAIMSDDQDAKHFLHDRELMEVILALARKGHDQYISDILEIMQGDPSYNQDAKNLILRLVNHGCDEAAQQLMDTLEPRMTDDGNCLPSGSFLIQQLVKAKRPRDTILKVCYSMKASGSNVYAFELALEAALVQGQMENALILMQTMKDEKLPIRKHYFWPFFVHYGQQQCFDKIYETMGEMQKMDIPIDLECMTQYICPMLLSNKNGGQTEEVVIYTLKQMGFTVPFIINGLVAYHINENDVASAADLLSRYRCRLTRNLRKNLLEAYANSKDEIATAAVLGQMVSMGTQEQEEHQVKEEDEDKRQEIYTRDLAGEFLVDLSNTKQAKLLEPLLKAMIERGIAISQKHGDTVMSGLKGSNKNELKMLLELLSSGTLTQQPLKKDFSGQLQNLSIDELESKHIELQIKDRVSNQVLKNLLVAYAKKHEAVKAEAIIKEIEAKEIEYDEVGINIIVMNMYIEEGNLEEALKYYAKFKNNDPENRLSYIKCLRLFNLLISNGKFEDATALLCDNNQNEGEGEIQSVHRKIQEFFSSLAEKGDIQNLKKLASSLKECNFLPKNSSNILAPVIESYLRNDDLEGAMKEYEYWVMKYQTTPGKFEITKKCIEKEDTAKLQRIMDLNTEIYGEINSLYELVFIFLDMGRIKQAEKILQTNGLRARNDKLERQLLWYYKSNNIKLMENLCQVTKNLFDVDCYMMYSHLLNAYIKEGETEKALSLWNNIQEEELQPDDDFLNRLGFFLKSHDIKVPFEFNNTGNTATSQQEIFDSVKPYVPLSSTENKNVDVVADALKKMFQNVLETNDVHRAIDLHKKVEKKGIILSTFHQSRYLELLLQHDQLDDATTHFNKMLASETRPSVKKIRFYVQKLAEAGDVENFLHMEKYLNKDLLPLISYNNNLCRTYVKAKRIDEYLAILQEEILTSKTDADLKKLEQKFPRGGIMGVLEQHPEKLDTVSYIAQEYMNRGVVVPTNSIWNYYFLNMKYSEAHSIFSKHLKSQEKLFFQPIMLVATENNNKDMVIRLLDTLETDSSVSLSSKGIVYSCLLNITCNEGIFTEALKTLQNAIEKGIALEDINHSTLQRIKTGAESCNLQFPYKIPPRRRKKDKSNSSSDD</sequence>
<dbReference type="GO" id="GO:0070129">
    <property type="term" value="P:regulation of mitochondrial translation"/>
    <property type="evidence" value="ECO:0007669"/>
    <property type="project" value="TreeGrafter"/>
</dbReference>
<evidence type="ECO:0000259" key="3">
    <source>
        <dbReference type="Pfam" id="PF23276"/>
    </source>
</evidence>
<dbReference type="InterPro" id="IPR033490">
    <property type="entry name" value="LRP130"/>
</dbReference>
<dbReference type="Proteomes" id="UP001497623">
    <property type="component" value="Unassembled WGS sequence"/>
</dbReference>
<dbReference type="Gene3D" id="1.25.40.10">
    <property type="entry name" value="Tetratricopeptide repeat domain"/>
    <property type="match status" value="3"/>
</dbReference>
<keyword evidence="1" id="KW-0677">Repeat</keyword>
<feature type="repeat" description="PPR" evidence="2">
    <location>
        <begin position="967"/>
        <end position="1001"/>
    </location>
</feature>
<name>A0AAV2PUU9_MEGNR</name>
<gene>
    <name evidence="4" type="ORF">MNOR_LOCUS3553</name>
</gene>
<dbReference type="EMBL" id="CAXKWB010001228">
    <property type="protein sequence ID" value="CAL4063698.1"/>
    <property type="molecule type" value="Genomic_DNA"/>
</dbReference>
<dbReference type="NCBIfam" id="TIGR00756">
    <property type="entry name" value="PPR"/>
    <property type="match status" value="2"/>
</dbReference>
<comment type="caution">
    <text evidence="4">The sequence shown here is derived from an EMBL/GenBank/DDBJ whole genome shotgun (WGS) entry which is preliminary data.</text>
</comment>
<evidence type="ECO:0000313" key="4">
    <source>
        <dbReference type="EMBL" id="CAL4063698.1"/>
    </source>
</evidence>
<dbReference type="InterPro" id="IPR057027">
    <property type="entry name" value="TPR_mt"/>
</dbReference>
<dbReference type="PANTHER" id="PTHR46669">
    <property type="entry name" value="LEUCINE-RICH PPR MOTIF-CONTAINING PROTEIN, MITOCHONDRIAL"/>
    <property type="match status" value="1"/>
</dbReference>
<feature type="domain" description="Pentatricopeptide repeat-containing protein-mitochondrial" evidence="3">
    <location>
        <begin position="119"/>
        <end position="240"/>
    </location>
</feature>
<dbReference type="GO" id="GO:0003730">
    <property type="term" value="F:mRNA 3'-UTR binding"/>
    <property type="evidence" value="ECO:0007669"/>
    <property type="project" value="TreeGrafter"/>
</dbReference>
<reference evidence="4 5" key="1">
    <citation type="submission" date="2024-05" db="EMBL/GenBank/DDBJ databases">
        <authorList>
            <person name="Wallberg A."/>
        </authorList>
    </citation>
    <scope>NUCLEOTIDE SEQUENCE [LARGE SCALE GENOMIC DNA]</scope>
</reference>
<dbReference type="Pfam" id="PF13812">
    <property type="entry name" value="PPR_3"/>
    <property type="match status" value="1"/>
</dbReference>
<dbReference type="InterPro" id="IPR002885">
    <property type="entry name" value="PPR_rpt"/>
</dbReference>
<organism evidence="4 5">
    <name type="scientific">Meganyctiphanes norvegica</name>
    <name type="common">Northern krill</name>
    <name type="synonym">Thysanopoda norvegica</name>
    <dbReference type="NCBI Taxonomy" id="48144"/>
    <lineage>
        <taxon>Eukaryota</taxon>
        <taxon>Metazoa</taxon>
        <taxon>Ecdysozoa</taxon>
        <taxon>Arthropoda</taxon>
        <taxon>Crustacea</taxon>
        <taxon>Multicrustacea</taxon>
        <taxon>Malacostraca</taxon>
        <taxon>Eumalacostraca</taxon>
        <taxon>Eucarida</taxon>
        <taxon>Euphausiacea</taxon>
        <taxon>Euphausiidae</taxon>
        <taxon>Meganyctiphanes</taxon>
    </lineage>
</organism>
<accession>A0AAV2PUU9</accession>
<feature type="repeat" description="PPR" evidence="2">
    <location>
        <begin position="219"/>
        <end position="253"/>
    </location>
</feature>
<evidence type="ECO:0000256" key="1">
    <source>
        <dbReference type="ARBA" id="ARBA00022737"/>
    </source>
</evidence>